<feature type="region of interest" description="Disordered" evidence="1">
    <location>
        <begin position="24"/>
        <end position="50"/>
    </location>
</feature>
<proteinExistence type="predicted"/>
<dbReference type="Gramene" id="OGLUM12G12450.1">
    <property type="protein sequence ID" value="OGLUM12G12450.1"/>
    <property type="gene ID" value="OGLUM12G12450"/>
</dbReference>
<name>A0A0E0BSC3_9ORYZ</name>
<sequence>MRPVPTDTKHRRFRSLSLASARTLATAPAARPAAPRRAADSATSNSSSEACTGVTGILGVGMRSTPRDRLATHQSWMTRRMAWLGTRSSCRSGAWVTGHTARPVSSHASIPSLSYVIPVGAVTGSRIRSSEIGHRKCAGIASSAAAPPPLFCSSGAGAFAITAFRALRASSAIPSSRSIAAAQEEKPSENSCVLWNEEF</sequence>
<dbReference type="AlphaFoldDB" id="A0A0E0BSC3"/>
<protein>
    <submittedName>
        <fullName evidence="2">Uncharacterized protein</fullName>
    </submittedName>
</protein>
<reference evidence="2" key="1">
    <citation type="submission" date="2015-04" db="UniProtKB">
        <authorList>
            <consortium name="EnsemblPlants"/>
        </authorList>
    </citation>
    <scope>IDENTIFICATION</scope>
</reference>
<evidence type="ECO:0000256" key="1">
    <source>
        <dbReference type="SAM" id="MobiDB-lite"/>
    </source>
</evidence>
<organism evidence="2">
    <name type="scientific">Oryza glumipatula</name>
    <dbReference type="NCBI Taxonomy" id="40148"/>
    <lineage>
        <taxon>Eukaryota</taxon>
        <taxon>Viridiplantae</taxon>
        <taxon>Streptophyta</taxon>
        <taxon>Embryophyta</taxon>
        <taxon>Tracheophyta</taxon>
        <taxon>Spermatophyta</taxon>
        <taxon>Magnoliopsida</taxon>
        <taxon>Liliopsida</taxon>
        <taxon>Poales</taxon>
        <taxon>Poaceae</taxon>
        <taxon>BOP clade</taxon>
        <taxon>Oryzoideae</taxon>
        <taxon>Oryzeae</taxon>
        <taxon>Oryzinae</taxon>
        <taxon>Oryza</taxon>
    </lineage>
</organism>
<keyword evidence="3" id="KW-1185">Reference proteome</keyword>
<accession>A0A0E0BSC3</accession>
<evidence type="ECO:0000313" key="3">
    <source>
        <dbReference type="Proteomes" id="UP000026961"/>
    </source>
</evidence>
<feature type="compositionally biased region" description="Low complexity" evidence="1">
    <location>
        <begin position="24"/>
        <end position="44"/>
    </location>
</feature>
<reference evidence="2" key="2">
    <citation type="submission" date="2018-05" db="EMBL/GenBank/DDBJ databases">
        <title>OgluRS3 (Oryza glumaepatula Reference Sequence Version 3).</title>
        <authorList>
            <person name="Zhang J."/>
            <person name="Kudrna D."/>
            <person name="Lee S."/>
            <person name="Talag J."/>
            <person name="Welchert J."/>
            <person name="Wing R.A."/>
        </authorList>
    </citation>
    <scope>NUCLEOTIDE SEQUENCE [LARGE SCALE GENOMIC DNA]</scope>
</reference>
<evidence type="ECO:0000313" key="2">
    <source>
        <dbReference type="EnsemblPlants" id="OGLUM12G12450.1"/>
    </source>
</evidence>
<dbReference type="EnsemblPlants" id="OGLUM12G12450.1">
    <property type="protein sequence ID" value="OGLUM12G12450.1"/>
    <property type="gene ID" value="OGLUM12G12450"/>
</dbReference>
<dbReference type="Proteomes" id="UP000026961">
    <property type="component" value="Chromosome 12"/>
</dbReference>
<dbReference type="HOGENOM" id="CLU_1374119_0_0_1"/>